<dbReference type="EMBL" id="BX548175">
    <property type="protein sequence ID" value="CAX32295.1"/>
    <property type="molecule type" value="Genomic_DNA"/>
</dbReference>
<evidence type="ECO:0000313" key="3">
    <source>
        <dbReference type="Proteomes" id="UP000001423"/>
    </source>
</evidence>
<dbReference type="EMBL" id="BX548175">
    <property type="protein sequence ID" value="CAX31818.1"/>
    <property type="molecule type" value="Genomic_DNA"/>
</dbReference>
<organism evidence="1 3">
    <name type="scientific">Prochlorococcus marinus (strain MIT 9313)</name>
    <dbReference type="NCBI Taxonomy" id="74547"/>
    <lineage>
        <taxon>Bacteria</taxon>
        <taxon>Bacillati</taxon>
        <taxon>Cyanobacteriota</taxon>
        <taxon>Cyanophyceae</taxon>
        <taxon>Synechococcales</taxon>
        <taxon>Prochlorococcaceae</taxon>
        <taxon>Prochlorococcus</taxon>
    </lineage>
</organism>
<dbReference type="HOGENOM" id="CLU_2809000_0_0_3"/>
<evidence type="ECO:0000313" key="1">
    <source>
        <dbReference type="EMBL" id="CAX31818.1"/>
    </source>
</evidence>
<evidence type="ECO:0000313" key="2">
    <source>
        <dbReference type="EMBL" id="CAX32295.1"/>
    </source>
</evidence>
<accession>B9ERD4</accession>
<reference evidence="1 3" key="1">
    <citation type="journal article" date="2003" name="Nature">
        <title>Genome divergence in two Prochlorococcus ecotypes reflects oceanic niche differentiation.</title>
        <authorList>
            <person name="Rocap G."/>
            <person name="Larimer F.W."/>
            <person name="Lamerdin J.E."/>
            <person name="Malfatti S."/>
            <person name="Chain P."/>
            <person name="Ahlgren N.A."/>
            <person name="Arellano A."/>
            <person name="Coleman M."/>
            <person name="Hauser L."/>
            <person name="Hess W.R."/>
            <person name="Johnson Z.I."/>
            <person name="Land M.L."/>
            <person name="Lindell D."/>
            <person name="Post A.F."/>
            <person name="Regala W."/>
            <person name="Shah M."/>
            <person name="Shaw S.L."/>
            <person name="Steglich C."/>
            <person name="Sullivan M.B."/>
            <person name="Ting C.S."/>
            <person name="Tolonen A."/>
            <person name="Webb E.A."/>
            <person name="Zinser E.R."/>
            <person name="Chisholm S.W."/>
        </authorList>
    </citation>
    <scope>NUCLEOTIDE SEQUENCE [LARGE SCALE GENOMIC DNA]</scope>
    <source>
        <strain evidence="3">MIT 9313</strain>
        <strain evidence="1">MIT9313</strain>
    </source>
</reference>
<dbReference type="KEGG" id="pmt:PMT_2776"/>
<dbReference type="AlphaFoldDB" id="B9ERD4"/>
<protein>
    <submittedName>
        <fullName evidence="1">Uncharacterized protein</fullName>
    </submittedName>
</protein>
<gene>
    <name evidence="1" type="ordered locus">PMT_2297</name>
    <name evidence="2" type="ordered locus">PMT_2776</name>
</gene>
<keyword evidence="3" id="KW-1185">Reference proteome</keyword>
<name>B9ERD4_PROMM</name>
<proteinExistence type="predicted"/>
<dbReference type="KEGG" id="pmt:PMT_2297"/>
<sequence>MHQLIPKNHASMRCFILSRLTYAVVKVLLNISAILANYSEPSVLSTSSQLIESWNDKKLGSASKLKF</sequence>
<dbReference type="Proteomes" id="UP000001423">
    <property type="component" value="Chromosome"/>
</dbReference>